<dbReference type="PANTHER" id="PTHR44590">
    <property type="entry name" value="CARBOXYLIC ESTER HYDROLASE-RELATED"/>
    <property type="match status" value="1"/>
</dbReference>
<name>A0AAV5VH91_9BILA</name>
<protein>
    <recommendedName>
        <fullName evidence="1">Carboxylesterase type B domain-containing protein</fullName>
    </recommendedName>
</protein>
<feature type="domain" description="Carboxylesterase type B" evidence="1">
    <location>
        <begin position="15"/>
        <end position="129"/>
    </location>
</feature>
<evidence type="ECO:0000313" key="2">
    <source>
        <dbReference type="EMBL" id="GMT17214.1"/>
    </source>
</evidence>
<organism evidence="2 3">
    <name type="scientific">Pristionchus fissidentatus</name>
    <dbReference type="NCBI Taxonomy" id="1538716"/>
    <lineage>
        <taxon>Eukaryota</taxon>
        <taxon>Metazoa</taxon>
        <taxon>Ecdysozoa</taxon>
        <taxon>Nematoda</taxon>
        <taxon>Chromadorea</taxon>
        <taxon>Rhabditida</taxon>
        <taxon>Rhabditina</taxon>
        <taxon>Diplogasteromorpha</taxon>
        <taxon>Diplogasteroidea</taxon>
        <taxon>Neodiplogasteridae</taxon>
        <taxon>Pristionchus</taxon>
    </lineage>
</organism>
<evidence type="ECO:0000313" key="3">
    <source>
        <dbReference type="Proteomes" id="UP001432322"/>
    </source>
</evidence>
<dbReference type="EMBL" id="BTSY01000003">
    <property type="protein sequence ID" value="GMT17214.1"/>
    <property type="molecule type" value="Genomic_DNA"/>
</dbReference>
<gene>
    <name evidence="2" type="ORF">PFISCL1PPCAC_8511</name>
</gene>
<dbReference type="InterPro" id="IPR029058">
    <property type="entry name" value="AB_hydrolase_fold"/>
</dbReference>
<comment type="caution">
    <text evidence="2">The sequence shown here is derived from an EMBL/GenBank/DDBJ whole genome shotgun (WGS) entry which is preliminary data.</text>
</comment>
<dbReference type="Pfam" id="PF00135">
    <property type="entry name" value="COesterase"/>
    <property type="match status" value="1"/>
</dbReference>
<accession>A0AAV5VH91</accession>
<evidence type="ECO:0000259" key="1">
    <source>
        <dbReference type="Pfam" id="PF00135"/>
    </source>
</evidence>
<dbReference type="InterPro" id="IPR002018">
    <property type="entry name" value="CarbesteraseB"/>
</dbReference>
<dbReference type="AlphaFoldDB" id="A0AAV5VH91"/>
<sequence length="145" mass="16751">MGETLPEDKDVMLRKIANPVFFYIFEHHNPTVMGFLGKQFPIQDVTHACELFYLFNKGLVSKPTPVPGDAEVTDQFTTAFTNFAKYGNPNGPDEDKTDLHVYWKPLDNLNHNRNLVFATNGPRMDEQFFEGRVAKYLEIIEKHRD</sequence>
<dbReference type="PANTHER" id="PTHR44590:SF3">
    <property type="entry name" value="CARBOXYLESTERASE TYPE B DOMAIN-CONTAINING PROTEIN"/>
    <property type="match status" value="1"/>
</dbReference>
<dbReference type="SUPFAM" id="SSF53474">
    <property type="entry name" value="alpha/beta-Hydrolases"/>
    <property type="match status" value="1"/>
</dbReference>
<dbReference type="Proteomes" id="UP001432322">
    <property type="component" value="Unassembled WGS sequence"/>
</dbReference>
<proteinExistence type="predicted"/>
<keyword evidence="3" id="KW-1185">Reference proteome</keyword>
<dbReference type="Gene3D" id="3.40.50.1820">
    <property type="entry name" value="alpha/beta hydrolase"/>
    <property type="match status" value="1"/>
</dbReference>
<reference evidence="2" key="1">
    <citation type="submission" date="2023-10" db="EMBL/GenBank/DDBJ databases">
        <title>Genome assembly of Pristionchus species.</title>
        <authorList>
            <person name="Yoshida K."/>
            <person name="Sommer R.J."/>
        </authorList>
    </citation>
    <scope>NUCLEOTIDE SEQUENCE</scope>
    <source>
        <strain evidence="2">RS5133</strain>
    </source>
</reference>